<feature type="region of interest" description="Disordered" evidence="1">
    <location>
        <begin position="1"/>
        <end position="98"/>
    </location>
</feature>
<feature type="compositionally biased region" description="Polar residues" evidence="1">
    <location>
        <begin position="236"/>
        <end position="248"/>
    </location>
</feature>
<keyword evidence="2" id="KW-0812">Transmembrane</keyword>
<evidence type="ECO:0000256" key="2">
    <source>
        <dbReference type="SAM" id="Phobius"/>
    </source>
</evidence>
<proteinExistence type="predicted"/>
<feature type="compositionally biased region" description="Basic and acidic residues" evidence="1">
    <location>
        <begin position="55"/>
        <end position="68"/>
    </location>
</feature>
<feature type="region of interest" description="Disordered" evidence="1">
    <location>
        <begin position="414"/>
        <end position="467"/>
    </location>
</feature>
<feature type="compositionally biased region" description="Basic and acidic residues" evidence="1">
    <location>
        <begin position="126"/>
        <end position="140"/>
    </location>
</feature>
<feature type="transmembrane region" description="Helical" evidence="2">
    <location>
        <begin position="500"/>
        <end position="519"/>
    </location>
</feature>
<reference evidence="3" key="2">
    <citation type="submission" date="2020-05" db="UniProtKB">
        <authorList>
            <consortium name="EnsemblMetazoa"/>
        </authorList>
    </citation>
    <scope>IDENTIFICATION</scope>
    <source>
        <strain evidence="3">CM1001059</strain>
    </source>
</reference>
<accession>A0A182TEP3</accession>
<name>A0A182TEP3_9DIPT</name>
<reference evidence="4" key="1">
    <citation type="submission" date="2014-01" db="EMBL/GenBank/DDBJ databases">
        <title>The Genome Sequence of Anopheles melas CM1001059_A (V2).</title>
        <authorList>
            <consortium name="The Broad Institute Genomics Platform"/>
            <person name="Neafsey D.E."/>
            <person name="Besansky N."/>
            <person name="Howell P."/>
            <person name="Walton C."/>
            <person name="Young S.K."/>
            <person name="Zeng Q."/>
            <person name="Gargeya S."/>
            <person name="Fitzgerald M."/>
            <person name="Haas B."/>
            <person name="Abouelleil A."/>
            <person name="Allen A.W."/>
            <person name="Alvarado L."/>
            <person name="Arachchi H.M."/>
            <person name="Berlin A.M."/>
            <person name="Chapman S.B."/>
            <person name="Gainer-Dewar J."/>
            <person name="Goldberg J."/>
            <person name="Griggs A."/>
            <person name="Gujja S."/>
            <person name="Hansen M."/>
            <person name="Howarth C."/>
            <person name="Imamovic A."/>
            <person name="Ireland A."/>
            <person name="Larimer J."/>
            <person name="McCowan C."/>
            <person name="Murphy C."/>
            <person name="Pearson M."/>
            <person name="Poon T.W."/>
            <person name="Priest M."/>
            <person name="Roberts A."/>
            <person name="Saif S."/>
            <person name="Shea T."/>
            <person name="Sisk P."/>
            <person name="Sykes S."/>
            <person name="Wortman J."/>
            <person name="Nusbaum C."/>
            <person name="Birren B."/>
        </authorList>
    </citation>
    <scope>NUCLEOTIDE SEQUENCE [LARGE SCALE GENOMIC DNA]</scope>
    <source>
        <strain evidence="4">CM1001059</strain>
    </source>
</reference>
<feature type="compositionally biased region" description="Basic and acidic residues" evidence="1">
    <location>
        <begin position="436"/>
        <end position="447"/>
    </location>
</feature>
<feature type="compositionally biased region" description="Pro residues" evidence="1">
    <location>
        <begin position="19"/>
        <end position="28"/>
    </location>
</feature>
<dbReference type="STRING" id="34690.A0A182TEP3"/>
<feature type="region of interest" description="Disordered" evidence="1">
    <location>
        <begin position="111"/>
        <end position="160"/>
    </location>
</feature>
<evidence type="ECO:0000313" key="3">
    <source>
        <dbReference type="EnsemblMetazoa" id="AMEC000980-PA"/>
    </source>
</evidence>
<sequence>KSSSLSKDDVAQYEDVIAPAPPLGPKPPLHSGDVANRMKDRPLPPPPRPTRKPRRPDGSDHHDLDGGAERIIPLTVPNDSSIDEVETATQTDPVSEDFGLDAEIAAVTERAARAHDGDQLEGALNRFREGNAKALSERPKSSRSGSRPETPASILIERKVSTPSLNHESIVEASLTVQPLEEFDDDQYIAELVKKYVSDERKPEPRRTDTFERRFRKSTNSLTREDEIRPVEAGNSLRTPTMRSSRTSVDGRLSATTPEPLRNRARDLEQQRIREMELQRTRELEHQRLRELEIQRAIEAEQARQREMELQQQKATVAAAQAASNGPAADATPQQDGAVKLEDPTNAVPVTAVPSVDVVDGAAAALPTSASLPSDQAPIRPPLPPMAAPFVYHPDYLSASAAAASYLLRGIPGSEEDLGLGPSAPQRRRRHHRSKRESTSEEDFQREQRRHRHGTRSPEPSIPTLGGQLVRACGSSIRQTGDDLMAMLRASSKDENKRDLHIAIIILIVIVAGLMALGMSGEKAVHHHHWDYFSPPGHGSTYTTRH</sequence>
<protein>
    <submittedName>
        <fullName evidence="3">Uncharacterized protein</fullName>
    </submittedName>
</protein>
<dbReference type="EnsemblMetazoa" id="AMEC000980-RA">
    <property type="protein sequence ID" value="AMEC000980-PA"/>
    <property type="gene ID" value="AMEC000980"/>
</dbReference>
<dbReference type="AlphaFoldDB" id="A0A182TEP3"/>
<keyword evidence="2" id="KW-1133">Transmembrane helix</keyword>
<organism evidence="3 4">
    <name type="scientific">Anopheles melas</name>
    <dbReference type="NCBI Taxonomy" id="34690"/>
    <lineage>
        <taxon>Eukaryota</taxon>
        <taxon>Metazoa</taxon>
        <taxon>Ecdysozoa</taxon>
        <taxon>Arthropoda</taxon>
        <taxon>Hexapoda</taxon>
        <taxon>Insecta</taxon>
        <taxon>Pterygota</taxon>
        <taxon>Neoptera</taxon>
        <taxon>Endopterygota</taxon>
        <taxon>Diptera</taxon>
        <taxon>Nematocera</taxon>
        <taxon>Culicoidea</taxon>
        <taxon>Culicidae</taxon>
        <taxon>Anophelinae</taxon>
        <taxon>Anopheles</taxon>
    </lineage>
</organism>
<feature type="compositionally biased region" description="Basic and acidic residues" evidence="1">
    <location>
        <begin position="1"/>
        <end position="10"/>
    </location>
</feature>
<feature type="compositionally biased region" description="Basic and acidic residues" evidence="1">
    <location>
        <begin position="199"/>
        <end position="213"/>
    </location>
</feature>
<keyword evidence="2" id="KW-0472">Membrane</keyword>
<dbReference type="VEuPathDB" id="VectorBase:AMEC000980"/>
<feature type="region of interest" description="Disordered" evidence="1">
    <location>
        <begin position="199"/>
        <end position="267"/>
    </location>
</feature>
<keyword evidence="4" id="KW-1185">Reference proteome</keyword>
<feature type="compositionally biased region" description="Basic residues" evidence="1">
    <location>
        <begin position="426"/>
        <end position="435"/>
    </location>
</feature>
<evidence type="ECO:0000313" key="4">
    <source>
        <dbReference type="Proteomes" id="UP000075902"/>
    </source>
</evidence>
<dbReference type="Proteomes" id="UP000075902">
    <property type="component" value="Unassembled WGS sequence"/>
</dbReference>
<evidence type="ECO:0000256" key="1">
    <source>
        <dbReference type="SAM" id="MobiDB-lite"/>
    </source>
</evidence>